<dbReference type="Gramene" id="PHT94930">
    <property type="protein sequence ID" value="PHT94930"/>
    <property type="gene ID" value="T459_02812"/>
</dbReference>
<evidence type="ECO:0000259" key="4">
    <source>
        <dbReference type="PROSITE" id="PS50600"/>
    </source>
</evidence>
<dbReference type="SUPFAM" id="SSF54001">
    <property type="entry name" value="Cysteine proteinases"/>
    <property type="match status" value="1"/>
</dbReference>
<dbReference type="InterPro" id="IPR038765">
    <property type="entry name" value="Papain-like_cys_pep_sf"/>
</dbReference>
<evidence type="ECO:0000256" key="1">
    <source>
        <dbReference type="ARBA" id="ARBA00005234"/>
    </source>
</evidence>
<dbReference type="PANTHER" id="PTHR31470:SF56">
    <property type="entry name" value="ULP1 PROTEASE FAMILY, C-TERMINAL CATALYTIC DOMAIN CONTAINING PROTEIN"/>
    <property type="match status" value="1"/>
</dbReference>
<dbReference type="GO" id="GO:0006508">
    <property type="term" value="P:proteolysis"/>
    <property type="evidence" value="ECO:0007669"/>
    <property type="project" value="UniProtKB-KW"/>
</dbReference>
<proteinExistence type="inferred from homology"/>
<dbReference type="Gene3D" id="3.40.395.10">
    <property type="entry name" value="Adenoviral Proteinase, Chain A"/>
    <property type="match status" value="1"/>
</dbReference>
<dbReference type="GO" id="GO:0008234">
    <property type="term" value="F:cysteine-type peptidase activity"/>
    <property type="evidence" value="ECO:0007669"/>
    <property type="project" value="InterPro"/>
</dbReference>
<comment type="caution">
    <text evidence="5">The sequence shown here is derived from an EMBL/GenBank/DDBJ whole genome shotgun (WGS) entry which is preliminary data.</text>
</comment>
<keyword evidence="3" id="KW-0378">Hydrolase</keyword>
<dbReference type="PANTHER" id="PTHR31470">
    <property type="entry name" value="CYSTEINE PROTEINASES SUPERFAMILY PROTEIN-RELATED-RELATED"/>
    <property type="match status" value="1"/>
</dbReference>
<gene>
    <name evidence="5" type="ORF">T459_02812</name>
</gene>
<keyword evidence="6" id="KW-1185">Reference proteome</keyword>
<dbReference type="AlphaFoldDB" id="A0A2G3AL43"/>
<accession>A0A2G3AL43</accession>
<evidence type="ECO:0000256" key="3">
    <source>
        <dbReference type="ARBA" id="ARBA00022801"/>
    </source>
</evidence>
<reference evidence="5 6" key="1">
    <citation type="journal article" date="2014" name="Nat. Genet.">
        <title>Genome sequence of the hot pepper provides insights into the evolution of pungency in Capsicum species.</title>
        <authorList>
            <person name="Kim S."/>
            <person name="Park M."/>
            <person name="Yeom S.I."/>
            <person name="Kim Y.M."/>
            <person name="Lee J.M."/>
            <person name="Lee H.A."/>
            <person name="Seo E."/>
            <person name="Choi J."/>
            <person name="Cheong K."/>
            <person name="Kim K.T."/>
            <person name="Jung K."/>
            <person name="Lee G.W."/>
            <person name="Oh S.K."/>
            <person name="Bae C."/>
            <person name="Kim S.B."/>
            <person name="Lee H.Y."/>
            <person name="Kim S.Y."/>
            <person name="Kim M.S."/>
            <person name="Kang B.C."/>
            <person name="Jo Y.D."/>
            <person name="Yang H.B."/>
            <person name="Jeong H.J."/>
            <person name="Kang W.H."/>
            <person name="Kwon J.K."/>
            <person name="Shin C."/>
            <person name="Lim J.Y."/>
            <person name="Park J.H."/>
            <person name="Huh J.H."/>
            <person name="Kim J.S."/>
            <person name="Kim B.D."/>
            <person name="Cohen O."/>
            <person name="Paran I."/>
            <person name="Suh M.C."/>
            <person name="Lee S.B."/>
            <person name="Kim Y.K."/>
            <person name="Shin Y."/>
            <person name="Noh S.J."/>
            <person name="Park J."/>
            <person name="Seo Y.S."/>
            <person name="Kwon S.Y."/>
            <person name="Kim H.A."/>
            <person name="Park J.M."/>
            <person name="Kim H.J."/>
            <person name="Choi S.B."/>
            <person name="Bosland P.W."/>
            <person name="Reeves G."/>
            <person name="Jo S.H."/>
            <person name="Lee B.W."/>
            <person name="Cho H.T."/>
            <person name="Choi H.S."/>
            <person name="Lee M.S."/>
            <person name="Yu Y."/>
            <person name="Do Choi Y."/>
            <person name="Park B.S."/>
            <person name="van Deynze A."/>
            <person name="Ashrafi H."/>
            <person name="Hill T."/>
            <person name="Kim W.T."/>
            <person name="Pai H.S."/>
            <person name="Ahn H.K."/>
            <person name="Yeam I."/>
            <person name="Giovannoni J.J."/>
            <person name="Rose J.K."/>
            <person name="Sorensen I."/>
            <person name="Lee S.J."/>
            <person name="Kim R.W."/>
            <person name="Choi I.Y."/>
            <person name="Choi B.S."/>
            <person name="Lim J.S."/>
            <person name="Lee Y.H."/>
            <person name="Choi D."/>
        </authorList>
    </citation>
    <scope>NUCLEOTIDE SEQUENCE [LARGE SCALE GENOMIC DNA]</scope>
    <source>
        <strain evidence="6">cv. CM334</strain>
    </source>
</reference>
<dbReference type="InterPro" id="IPR003653">
    <property type="entry name" value="Peptidase_C48_C"/>
</dbReference>
<comment type="similarity">
    <text evidence="1">Belongs to the peptidase C48 family.</text>
</comment>
<dbReference type="Pfam" id="PF02902">
    <property type="entry name" value="Peptidase_C48"/>
    <property type="match status" value="1"/>
</dbReference>
<name>A0A2G3AL43_CAPAN</name>
<dbReference type="Proteomes" id="UP000222542">
    <property type="component" value="Unassembled WGS sequence"/>
</dbReference>
<dbReference type="EMBL" id="AYRZ02000001">
    <property type="protein sequence ID" value="PHT94930.1"/>
    <property type="molecule type" value="Genomic_DNA"/>
</dbReference>
<reference evidence="5 6" key="2">
    <citation type="journal article" date="2017" name="Genome Biol.">
        <title>New reference genome sequences of hot pepper reveal the massive evolution of plant disease-resistance genes by retroduplication.</title>
        <authorList>
            <person name="Kim S."/>
            <person name="Park J."/>
            <person name="Yeom S.I."/>
            <person name="Kim Y.M."/>
            <person name="Seo E."/>
            <person name="Kim K.T."/>
            <person name="Kim M.S."/>
            <person name="Lee J.M."/>
            <person name="Cheong K."/>
            <person name="Shin H.S."/>
            <person name="Kim S.B."/>
            <person name="Han K."/>
            <person name="Lee J."/>
            <person name="Park M."/>
            <person name="Lee H.A."/>
            <person name="Lee H.Y."/>
            <person name="Lee Y."/>
            <person name="Oh S."/>
            <person name="Lee J.H."/>
            <person name="Choi E."/>
            <person name="Choi E."/>
            <person name="Lee S.E."/>
            <person name="Jeon J."/>
            <person name="Kim H."/>
            <person name="Choi G."/>
            <person name="Song H."/>
            <person name="Lee J."/>
            <person name="Lee S.C."/>
            <person name="Kwon J.K."/>
            <person name="Lee H.Y."/>
            <person name="Koo N."/>
            <person name="Hong Y."/>
            <person name="Kim R.W."/>
            <person name="Kang W.H."/>
            <person name="Huh J.H."/>
            <person name="Kang B.C."/>
            <person name="Yang T.J."/>
            <person name="Lee Y.H."/>
            <person name="Bennetzen J.L."/>
            <person name="Choi D."/>
        </authorList>
    </citation>
    <scope>NUCLEOTIDE SEQUENCE [LARGE SCALE GENOMIC DNA]</scope>
    <source>
        <strain evidence="6">cv. CM334</strain>
    </source>
</reference>
<feature type="domain" description="Ubiquitin-like protease family profile" evidence="4">
    <location>
        <begin position="1"/>
        <end position="144"/>
    </location>
</feature>
<evidence type="ECO:0000256" key="2">
    <source>
        <dbReference type="ARBA" id="ARBA00022670"/>
    </source>
</evidence>
<evidence type="ECO:0000313" key="5">
    <source>
        <dbReference type="EMBL" id="PHT94930.1"/>
    </source>
</evidence>
<sequence>MSCITPEYHVSQCIRGYKLLANVPWDFVDNIIIPINVSESVHWILVVFRIIHRCLYVYDSMMGGVVHLKNVLDHVRSLSTMIPMFLVATNFYGKRSDIDWHRKVVYIDKSPSEPLEYVILKNTPQKGPQSIDCGMFVCAFVEYVSHGMFDISNRLFGAINH</sequence>
<evidence type="ECO:0000313" key="6">
    <source>
        <dbReference type="Proteomes" id="UP000222542"/>
    </source>
</evidence>
<keyword evidence="2" id="KW-0645">Protease</keyword>
<organism evidence="5 6">
    <name type="scientific">Capsicum annuum</name>
    <name type="common">Capsicum pepper</name>
    <dbReference type="NCBI Taxonomy" id="4072"/>
    <lineage>
        <taxon>Eukaryota</taxon>
        <taxon>Viridiplantae</taxon>
        <taxon>Streptophyta</taxon>
        <taxon>Embryophyta</taxon>
        <taxon>Tracheophyta</taxon>
        <taxon>Spermatophyta</taxon>
        <taxon>Magnoliopsida</taxon>
        <taxon>eudicotyledons</taxon>
        <taxon>Gunneridae</taxon>
        <taxon>Pentapetalae</taxon>
        <taxon>asterids</taxon>
        <taxon>lamiids</taxon>
        <taxon>Solanales</taxon>
        <taxon>Solanaceae</taxon>
        <taxon>Solanoideae</taxon>
        <taxon>Capsiceae</taxon>
        <taxon>Capsicum</taxon>
    </lineage>
</organism>
<protein>
    <recommendedName>
        <fullName evidence="4">Ubiquitin-like protease family profile domain-containing protein</fullName>
    </recommendedName>
</protein>
<dbReference type="PROSITE" id="PS50600">
    <property type="entry name" value="ULP_PROTEASE"/>
    <property type="match status" value="1"/>
</dbReference>
<dbReference type="OMA" id="SESVHWI"/>